<dbReference type="AlphaFoldDB" id="A0AAN5CNC1"/>
<keyword evidence="4 11" id="KW-0863">Zinc-finger</keyword>
<keyword evidence="7 11" id="KW-0238">DNA-binding</keyword>
<evidence type="ECO:0000259" key="14">
    <source>
        <dbReference type="PROSITE" id="PS51030"/>
    </source>
</evidence>
<evidence type="ECO:0000256" key="11">
    <source>
        <dbReference type="RuleBase" id="RU004334"/>
    </source>
</evidence>
<dbReference type="Gene3D" id="1.10.565.10">
    <property type="entry name" value="Retinoid X Receptor"/>
    <property type="match status" value="1"/>
</dbReference>
<feature type="domain" description="Nuclear receptor" evidence="14">
    <location>
        <begin position="36"/>
        <end position="111"/>
    </location>
</feature>
<organism evidence="16 17">
    <name type="scientific">Pristionchus mayeri</name>
    <dbReference type="NCBI Taxonomy" id="1317129"/>
    <lineage>
        <taxon>Eukaryota</taxon>
        <taxon>Metazoa</taxon>
        <taxon>Ecdysozoa</taxon>
        <taxon>Nematoda</taxon>
        <taxon>Chromadorea</taxon>
        <taxon>Rhabditida</taxon>
        <taxon>Rhabditina</taxon>
        <taxon>Diplogasteromorpha</taxon>
        <taxon>Diplogasteroidea</taxon>
        <taxon>Neodiplogasteridae</taxon>
        <taxon>Pristionchus</taxon>
    </lineage>
</organism>
<evidence type="ECO:0000256" key="12">
    <source>
        <dbReference type="SAM" id="MobiDB-lite"/>
    </source>
</evidence>
<evidence type="ECO:0000256" key="6">
    <source>
        <dbReference type="ARBA" id="ARBA00023015"/>
    </source>
</evidence>
<dbReference type="PROSITE" id="PS51843">
    <property type="entry name" value="NR_LBD"/>
    <property type="match status" value="1"/>
</dbReference>
<protein>
    <recommendedName>
        <fullName evidence="18">Nuclear receptor</fullName>
    </recommendedName>
</protein>
<keyword evidence="17" id="KW-1185">Reference proteome</keyword>
<comment type="caution">
    <text evidence="16">The sequence shown here is derived from an EMBL/GenBank/DDBJ whole genome shotgun (WGS) entry which is preliminary data.</text>
</comment>
<comment type="similarity">
    <text evidence="2 11">Belongs to the nuclear hormone receptor family.</text>
</comment>
<dbReference type="EMBL" id="BTRK01000004">
    <property type="protein sequence ID" value="GMR47583.1"/>
    <property type="molecule type" value="Genomic_DNA"/>
</dbReference>
<evidence type="ECO:0000256" key="8">
    <source>
        <dbReference type="ARBA" id="ARBA00023163"/>
    </source>
</evidence>
<keyword evidence="6 11" id="KW-0805">Transcription regulation</keyword>
<feature type="non-terminal residue" evidence="16">
    <location>
        <position position="1"/>
    </location>
</feature>
<evidence type="ECO:0000256" key="7">
    <source>
        <dbReference type="ARBA" id="ARBA00023125"/>
    </source>
</evidence>
<name>A0AAN5CNC1_9BILA</name>
<dbReference type="InterPro" id="IPR000536">
    <property type="entry name" value="Nucl_hrmn_rcpt_lig-bd"/>
</dbReference>
<dbReference type="GO" id="GO:0000978">
    <property type="term" value="F:RNA polymerase II cis-regulatory region sequence-specific DNA binding"/>
    <property type="evidence" value="ECO:0007669"/>
    <property type="project" value="InterPro"/>
</dbReference>
<dbReference type="SMART" id="SM00430">
    <property type="entry name" value="HOLI"/>
    <property type="match status" value="1"/>
</dbReference>
<evidence type="ECO:0000256" key="1">
    <source>
        <dbReference type="ARBA" id="ARBA00004123"/>
    </source>
</evidence>
<evidence type="ECO:0000256" key="9">
    <source>
        <dbReference type="ARBA" id="ARBA00023170"/>
    </source>
</evidence>
<dbReference type="Pfam" id="PF00104">
    <property type="entry name" value="Hormone_recep"/>
    <property type="match status" value="1"/>
</dbReference>
<keyword evidence="3 11" id="KW-0479">Metal-binding</keyword>
<accession>A0AAN5CNC1</accession>
<feature type="chain" id="PRO_5042908554" description="Nuclear receptor" evidence="13">
    <location>
        <begin position="20"/>
        <end position="442"/>
    </location>
</feature>
<keyword evidence="8 11" id="KW-0804">Transcription</keyword>
<dbReference type="PROSITE" id="PS00031">
    <property type="entry name" value="NUCLEAR_REC_DBD_1"/>
    <property type="match status" value="1"/>
</dbReference>
<proteinExistence type="inferred from homology"/>
<sequence length="442" mass="49534">SLSLSSPLTLFVSLPSAMATSRPTTIIRRDKESISEKSCLVCGALTKEFHFGAVCCVACGAFFRRAVSENRAFKCRNDGKCEIVGNGRASCRSCRMAQCIRVGMDPAAVQPSRGTLGHRKKDESGSERGADSSPPAVNDVLSLFHTNANICSTQSSANSVENFFLGYENVKNLRRLIYSNGSLSDMLRGYPPKPCKVGMFTRLRREALRVEAALMSQLLNTCKMYSSFSIDQKELIFKNFAVFMTVIEKHYITMKKGGIEENRLYHIDETYTDILDDDPQFPAEAATMGKETLIKLFIVPILNNISNLCIPMRDMGMDDLDMAGLATWILFDPDIPEFPSEHRFQLDQARSVVHTDWLRIYEERGVPNGQLRIARCLSLLPVVHTMADRCRENFHLFRVFGLFDYDEILGDIYGFPKSGALPTTNSIYQGQSTLSSWTTTHL</sequence>
<dbReference type="SUPFAM" id="SSF48508">
    <property type="entry name" value="Nuclear receptor ligand-binding domain"/>
    <property type="match status" value="1"/>
</dbReference>
<dbReference type="CDD" id="cd06960">
    <property type="entry name" value="NR_DBD_HNF4A"/>
    <property type="match status" value="1"/>
</dbReference>
<evidence type="ECO:0008006" key="18">
    <source>
        <dbReference type="Google" id="ProtNLM"/>
    </source>
</evidence>
<feature type="region of interest" description="Disordered" evidence="12">
    <location>
        <begin position="110"/>
        <end position="135"/>
    </location>
</feature>
<evidence type="ECO:0000259" key="15">
    <source>
        <dbReference type="PROSITE" id="PS51843"/>
    </source>
</evidence>
<dbReference type="Pfam" id="PF00105">
    <property type="entry name" value="zf-C4"/>
    <property type="match status" value="1"/>
</dbReference>
<evidence type="ECO:0000313" key="17">
    <source>
        <dbReference type="Proteomes" id="UP001328107"/>
    </source>
</evidence>
<dbReference type="GO" id="GO:0005634">
    <property type="term" value="C:nucleus"/>
    <property type="evidence" value="ECO:0007669"/>
    <property type="project" value="UniProtKB-SubCell"/>
</dbReference>
<dbReference type="InterPro" id="IPR013088">
    <property type="entry name" value="Znf_NHR/GATA"/>
</dbReference>
<feature type="domain" description="NR LBD" evidence="15">
    <location>
        <begin position="175"/>
        <end position="416"/>
    </location>
</feature>
<evidence type="ECO:0000313" key="16">
    <source>
        <dbReference type="EMBL" id="GMR47583.1"/>
    </source>
</evidence>
<dbReference type="InterPro" id="IPR001628">
    <property type="entry name" value="Znf_hrmn_rcpt"/>
</dbReference>
<feature type="signal peptide" evidence="13">
    <location>
        <begin position="1"/>
        <end position="19"/>
    </location>
</feature>
<keyword evidence="13" id="KW-0732">Signal</keyword>
<dbReference type="InterPro" id="IPR035500">
    <property type="entry name" value="NHR-like_dom_sf"/>
</dbReference>
<dbReference type="PANTHER" id="PTHR46011">
    <property type="entry name" value="NUCLEAR HORMONE RECEPTOR FAMILY MEMBER NHR-86-RELATED"/>
    <property type="match status" value="1"/>
</dbReference>
<dbReference type="SUPFAM" id="SSF57716">
    <property type="entry name" value="Glucocorticoid receptor-like (DNA-binding domain)"/>
    <property type="match status" value="1"/>
</dbReference>
<evidence type="ECO:0000256" key="10">
    <source>
        <dbReference type="ARBA" id="ARBA00023242"/>
    </source>
</evidence>
<evidence type="ECO:0000256" key="2">
    <source>
        <dbReference type="ARBA" id="ARBA00005993"/>
    </source>
</evidence>
<dbReference type="SMART" id="SM00399">
    <property type="entry name" value="ZnF_C4"/>
    <property type="match status" value="1"/>
</dbReference>
<keyword evidence="10 11" id="KW-0539">Nucleus</keyword>
<dbReference type="InterPro" id="IPR049636">
    <property type="entry name" value="HNF4-like_DBD"/>
</dbReference>
<dbReference type="PROSITE" id="PS51030">
    <property type="entry name" value="NUCLEAR_REC_DBD_2"/>
    <property type="match status" value="1"/>
</dbReference>
<comment type="subcellular location">
    <subcellularLocation>
        <location evidence="1 11">Nucleus</location>
    </subcellularLocation>
</comment>
<dbReference type="GO" id="GO:0008270">
    <property type="term" value="F:zinc ion binding"/>
    <property type="evidence" value="ECO:0007669"/>
    <property type="project" value="UniProtKB-KW"/>
</dbReference>
<keyword evidence="5 11" id="KW-0862">Zinc</keyword>
<dbReference type="Proteomes" id="UP001328107">
    <property type="component" value="Unassembled WGS sequence"/>
</dbReference>
<dbReference type="PANTHER" id="PTHR46011:SF32">
    <property type="entry name" value="NUCLEAR HORMONE RECEPTOR FAMILY"/>
    <property type="match status" value="1"/>
</dbReference>
<evidence type="ECO:0000256" key="5">
    <source>
        <dbReference type="ARBA" id="ARBA00022833"/>
    </source>
</evidence>
<dbReference type="GO" id="GO:0003700">
    <property type="term" value="F:DNA-binding transcription factor activity"/>
    <property type="evidence" value="ECO:0007669"/>
    <property type="project" value="InterPro"/>
</dbReference>
<feature type="compositionally biased region" description="Basic and acidic residues" evidence="12">
    <location>
        <begin position="120"/>
        <end position="130"/>
    </location>
</feature>
<keyword evidence="9 11" id="KW-0675">Receptor</keyword>
<dbReference type="PRINTS" id="PR00047">
    <property type="entry name" value="STROIDFINGER"/>
</dbReference>
<gene>
    <name evidence="16" type="ORF">PMAYCL1PPCAC_17778</name>
</gene>
<evidence type="ECO:0000256" key="4">
    <source>
        <dbReference type="ARBA" id="ARBA00022771"/>
    </source>
</evidence>
<dbReference type="Gene3D" id="3.30.50.10">
    <property type="entry name" value="Erythroid Transcription Factor GATA-1, subunit A"/>
    <property type="match status" value="1"/>
</dbReference>
<reference evidence="17" key="1">
    <citation type="submission" date="2022-10" db="EMBL/GenBank/DDBJ databases">
        <title>Genome assembly of Pristionchus species.</title>
        <authorList>
            <person name="Yoshida K."/>
            <person name="Sommer R.J."/>
        </authorList>
    </citation>
    <scope>NUCLEOTIDE SEQUENCE [LARGE SCALE GENOMIC DNA]</scope>
    <source>
        <strain evidence="17">RS5460</strain>
    </source>
</reference>
<evidence type="ECO:0000256" key="13">
    <source>
        <dbReference type="SAM" id="SignalP"/>
    </source>
</evidence>
<evidence type="ECO:0000256" key="3">
    <source>
        <dbReference type="ARBA" id="ARBA00022723"/>
    </source>
</evidence>